<dbReference type="Pfam" id="PF20153">
    <property type="entry name" value="DUF6535"/>
    <property type="match status" value="1"/>
</dbReference>
<organism evidence="3 4">
    <name type="scientific">Rhizoctonia solani AG-3 Rhs1AP</name>
    <dbReference type="NCBI Taxonomy" id="1086054"/>
    <lineage>
        <taxon>Eukaryota</taxon>
        <taxon>Fungi</taxon>
        <taxon>Dikarya</taxon>
        <taxon>Basidiomycota</taxon>
        <taxon>Agaricomycotina</taxon>
        <taxon>Agaricomycetes</taxon>
        <taxon>Cantharellales</taxon>
        <taxon>Ceratobasidiaceae</taxon>
        <taxon>Rhizoctonia</taxon>
    </lineage>
</organism>
<dbReference type="Proteomes" id="UP000030108">
    <property type="component" value="Unassembled WGS sequence"/>
</dbReference>
<protein>
    <recommendedName>
        <fullName evidence="2">DUF6535 domain-containing protein</fullName>
    </recommendedName>
</protein>
<accession>X8JDU3</accession>
<feature type="compositionally biased region" description="Pro residues" evidence="1">
    <location>
        <begin position="22"/>
        <end position="39"/>
    </location>
</feature>
<evidence type="ECO:0000256" key="1">
    <source>
        <dbReference type="SAM" id="MobiDB-lite"/>
    </source>
</evidence>
<feature type="domain" description="DUF6535" evidence="2">
    <location>
        <begin position="70"/>
        <end position="239"/>
    </location>
</feature>
<reference evidence="4" key="1">
    <citation type="journal article" date="2014" name="Genome Announc.">
        <title>Draft genome sequence of the plant-pathogenic soil fungus Rhizoctonia solani anastomosis group 3 strain Rhs1AP.</title>
        <authorList>
            <person name="Cubeta M.A."/>
            <person name="Thomas E."/>
            <person name="Dean R.A."/>
            <person name="Jabaji S."/>
            <person name="Neate S.M."/>
            <person name="Tavantzis S."/>
            <person name="Toda T."/>
            <person name="Vilgalys R."/>
            <person name="Bharathan N."/>
            <person name="Fedorova-Abrams N."/>
            <person name="Pakala S.B."/>
            <person name="Pakala S.M."/>
            <person name="Zafar N."/>
            <person name="Joardar V."/>
            <person name="Losada L."/>
            <person name="Nierman W.C."/>
        </authorList>
    </citation>
    <scope>NUCLEOTIDE SEQUENCE [LARGE SCALE GENOMIC DNA]</scope>
    <source>
        <strain evidence="4">AG-3</strain>
    </source>
</reference>
<dbReference type="InterPro" id="IPR045338">
    <property type="entry name" value="DUF6535"/>
</dbReference>
<feature type="non-terminal residue" evidence="3">
    <location>
        <position position="788"/>
    </location>
</feature>
<comment type="caution">
    <text evidence="3">The sequence shown here is derived from an EMBL/GenBank/DDBJ whole genome shotgun (WGS) entry which is preliminary data.</text>
</comment>
<feature type="region of interest" description="Disordered" evidence="1">
    <location>
        <begin position="759"/>
        <end position="788"/>
    </location>
</feature>
<sequence length="788" mass="86773">MSLLNPTYLSGGGKKPPKSSADPPPGPEMAHPPPDPTPSAAPVTQMPVNTDPTMERDEYGAEMGKEARVWKIYVKETDRADAELVDGWNKSLDVILVFAALFSAVSTAFLIESSQKLQEDPADVTAQTLLVISQALSVLTNTTQPTGVQSSNTVNTGSFSPSRITVTVNTLWYLSLSLSVATSLLAMLAKDWCHSFLAGRSGHPHTQTMRRQQKWMMIEKWKMQELIMVLPSLIHLSLFNGSLPVHMPKASPQDGYLDLDRVTTLALHWLITVCEAPSAIDAALQAIAGATAHIYRAPLETCNASLEISKRLVSGNIYKTADRHVVSLYIRALSFLGSKDSQATLIQANAHSLGDVQVAVWNLQTQYDEQVAQLIGDGKFEPTDQNIEALGIGTSIASHILQHLNGIEMDSTSLAESIFQLLENHETLHPAALQSLMNALALLPLVIMDCSVLVRLIDRLIVFVDKYRAKLASNRTSDPSSLPLNFAGEMIECITSSNSSKLAVSELLPTIVSQILDVKAHPHLYPDLAAKSSVQDIVDPDEGVNTQGSSFTHYRAQLIGKHFSSAIYHYFHEVSRNHSRRMDPSTYAQAYLLLAEVLLCTELSLGLVEMLEKHDIIPLLKQSATSPSEQLRICAISLLWVLCALESYAPPDSEALRNRLATQLRRCTAWGDPTAMKRALGYQLRGYWLAPSSFRSWGIRNPHEQYLSKVFECVVEAGDHMSPSNNEAFGDELTKFKDRLEEHNERTKREYRGLASFTAFGGHHTDAQSPPQPHLAVDMTNDGEPDTP</sequence>
<feature type="region of interest" description="Disordered" evidence="1">
    <location>
        <begin position="1"/>
        <end position="55"/>
    </location>
</feature>
<evidence type="ECO:0000259" key="2">
    <source>
        <dbReference type="Pfam" id="PF20153"/>
    </source>
</evidence>
<gene>
    <name evidence="3" type="ORF">RSOL_407930</name>
</gene>
<dbReference type="AlphaFoldDB" id="X8JDU3"/>
<evidence type="ECO:0000313" key="3">
    <source>
        <dbReference type="EMBL" id="EUC61824.1"/>
    </source>
</evidence>
<proteinExistence type="predicted"/>
<dbReference type="EMBL" id="JATN01000319">
    <property type="protein sequence ID" value="EUC61824.1"/>
    <property type="molecule type" value="Genomic_DNA"/>
</dbReference>
<evidence type="ECO:0000313" key="4">
    <source>
        <dbReference type="Proteomes" id="UP000030108"/>
    </source>
</evidence>
<name>X8JDU3_9AGAM</name>